<feature type="modified residue" description="4-aspartylphosphate" evidence="5">
    <location>
        <position position="63"/>
    </location>
</feature>
<dbReference type="CDD" id="cd17535">
    <property type="entry name" value="REC_NarL-like"/>
    <property type="match status" value="1"/>
</dbReference>
<dbReference type="Gene3D" id="3.40.50.2300">
    <property type="match status" value="1"/>
</dbReference>
<accession>A0A271J1T0</accession>
<evidence type="ECO:0000313" key="9">
    <source>
        <dbReference type="Proteomes" id="UP000216339"/>
    </source>
</evidence>
<evidence type="ECO:0000313" key="8">
    <source>
        <dbReference type="EMBL" id="PAP76915.1"/>
    </source>
</evidence>
<evidence type="ECO:0000256" key="4">
    <source>
        <dbReference type="ARBA" id="ARBA00023163"/>
    </source>
</evidence>
<evidence type="ECO:0000256" key="1">
    <source>
        <dbReference type="ARBA" id="ARBA00022553"/>
    </source>
</evidence>
<dbReference type="InterPro" id="IPR011006">
    <property type="entry name" value="CheY-like_superfamily"/>
</dbReference>
<evidence type="ECO:0000259" key="6">
    <source>
        <dbReference type="PROSITE" id="PS50043"/>
    </source>
</evidence>
<dbReference type="CDD" id="cd06170">
    <property type="entry name" value="LuxR_C_like"/>
    <property type="match status" value="1"/>
</dbReference>
<feature type="domain" description="HTH luxR-type" evidence="6">
    <location>
        <begin position="158"/>
        <end position="223"/>
    </location>
</feature>
<protein>
    <recommendedName>
        <fullName evidence="10">DNA-binding response regulator</fullName>
    </recommendedName>
</protein>
<dbReference type="SUPFAM" id="SSF52172">
    <property type="entry name" value="CheY-like"/>
    <property type="match status" value="1"/>
</dbReference>
<evidence type="ECO:0000256" key="3">
    <source>
        <dbReference type="ARBA" id="ARBA00023125"/>
    </source>
</evidence>
<dbReference type="PRINTS" id="PR00038">
    <property type="entry name" value="HTHLUXR"/>
</dbReference>
<dbReference type="InterPro" id="IPR039420">
    <property type="entry name" value="WalR-like"/>
</dbReference>
<comment type="caution">
    <text evidence="8">The sequence shown here is derived from an EMBL/GenBank/DDBJ whole genome shotgun (WGS) entry which is preliminary data.</text>
</comment>
<dbReference type="SMART" id="SM00448">
    <property type="entry name" value="REC"/>
    <property type="match status" value="1"/>
</dbReference>
<organism evidence="8 9">
    <name type="scientific">Rubrivirga marina</name>
    <dbReference type="NCBI Taxonomy" id="1196024"/>
    <lineage>
        <taxon>Bacteria</taxon>
        <taxon>Pseudomonadati</taxon>
        <taxon>Rhodothermota</taxon>
        <taxon>Rhodothermia</taxon>
        <taxon>Rhodothermales</taxon>
        <taxon>Rubricoccaceae</taxon>
        <taxon>Rubrivirga</taxon>
    </lineage>
</organism>
<dbReference type="InterPro" id="IPR000792">
    <property type="entry name" value="Tscrpt_reg_LuxR_C"/>
</dbReference>
<dbReference type="EMBL" id="MQWD01000001">
    <property type="protein sequence ID" value="PAP76915.1"/>
    <property type="molecule type" value="Genomic_DNA"/>
</dbReference>
<evidence type="ECO:0008006" key="10">
    <source>
        <dbReference type="Google" id="ProtNLM"/>
    </source>
</evidence>
<keyword evidence="3" id="KW-0238">DNA-binding</keyword>
<feature type="domain" description="Response regulatory" evidence="7">
    <location>
        <begin position="6"/>
        <end position="128"/>
    </location>
</feature>
<dbReference type="RefSeq" id="WP_095510586.1">
    <property type="nucleotide sequence ID" value="NZ_MQWD01000001.1"/>
</dbReference>
<keyword evidence="1 5" id="KW-0597">Phosphoprotein</keyword>
<dbReference type="AlphaFoldDB" id="A0A271J1T0"/>
<dbReference type="InterPro" id="IPR058245">
    <property type="entry name" value="NreC/VraR/RcsB-like_REC"/>
</dbReference>
<dbReference type="InterPro" id="IPR016032">
    <property type="entry name" value="Sig_transdc_resp-reg_C-effctor"/>
</dbReference>
<dbReference type="GO" id="GO:0006355">
    <property type="term" value="P:regulation of DNA-templated transcription"/>
    <property type="evidence" value="ECO:0007669"/>
    <property type="project" value="InterPro"/>
</dbReference>
<sequence>MSSPIRVAVVEDHAGLRERLVQQLAFFDEVELVLVSESGDAFLADLAVRERSGAPTPDVVLMDIEMPGRDGIATTAELKKTWPSMEVLILTVYEDEDRIFAAVQAGASGYLLKDAGPDAVVRAVGEIAQGGAPTSPLVARKLLGYVRQQQDDARRSAETAEALRLTPRETDVLTRLVEDDTEAGIADSLGVSPHTIRTHVKNLYAKLQVHSRAQAVRAAFERGLV</sequence>
<dbReference type="Pfam" id="PF00072">
    <property type="entry name" value="Response_reg"/>
    <property type="match status" value="1"/>
</dbReference>
<dbReference type="PANTHER" id="PTHR43214:SF24">
    <property type="entry name" value="TRANSCRIPTIONAL REGULATORY PROTEIN NARL-RELATED"/>
    <property type="match status" value="1"/>
</dbReference>
<dbReference type="GO" id="GO:0000160">
    <property type="term" value="P:phosphorelay signal transduction system"/>
    <property type="evidence" value="ECO:0007669"/>
    <property type="project" value="InterPro"/>
</dbReference>
<dbReference type="SUPFAM" id="SSF46894">
    <property type="entry name" value="C-terminal effector domain of the bipartite response regulators"/>
    <property type="match status" value="1"/>
</dbReference>
<evidence type="ECO:0000256" key="2">
    <source>
        <dbReference type="ARBA" id="ARBA00023015"/>
    </source>
</evidence>
<dbReference type="PANTHER" id="PTHR43214">
    <property type="entry name" value="TWO-COMPONENT RESPONSE REGULATOR"/>
    <property type="match status" value="1"/>
</dbReference>
<dbReference type="PROSITE" id="PS50110">
    <property type="entry name" value="RESPONSE_REGULATORY"/>
    <property type="match status" value="1"/>
</dbReference>
<dbReference type="PROSITE" id="PS50043">
    <property type="entry name" value="HTH_LUXR_2"/>
    <property type="match status" value="1"/>
</dbReference>
<keyword evidence="9" id="KW-1185">Reference proteome</keyword>
<proteinExistence type="predicted"/>
<reference evidence="8 9" key="1">
    <citation type="submission" date="2016-11" db="EMBL/GenBank/DDBJ databases">
        <title>Study of marine rhodopsin-containing bacteria.</title>
        <authorList>
            <person name="Yoshizawa S."/>
            <person name="Kumagai Y."/>
            <person name="Kogure K."/>
        </authorList>
    </citation>
    <scope>NUCLEOTIDE SEQUENCE [LARGE SCALE GENOMIC DNA]</scope>
    <source>
        <strain evidence="8 9">SAORIC-28</strain>
    </source>
</reference>
<keyword evidence="4" id="KW-0804">Transcription</keyword>
<dbReference type="Pfam" id="PF00196">
    <property type="entry name" value="GerE"/>
    <property type="match status" value="1"/>
</dbReference>
<dbReference type="SMART" id="SM00421">
    <property type="entry name" value="HTH_LUXR"/>
    <property type="match status" value="1"/>
</dbReference>
<dbReference type="Proteomes" id="UP000216339">
    <property type="component" value="Unassembled WGS sequence"/>
</dbReference>
<dbReference type="InterPro" id="IPR001789">
    <property type="entry name" value="Sig_transdc_resp-reg_receiver"/>
</dbReference>
<evidence type="ECO:0000256" key="5">
    <source>
        <dbReference type="PROSITE-ProRule" id="PRU00169"/>
    </source>
</evidence>
<gene>
    <name evidence="8" type="ORF">BSZ37_10970</name>
</gene>
<evidence type="ECO:0000259" key="7">
    <source>
        <dbReference type="PROSITE" id="PS50110"/>
    </source>
</evidence>
<dbReference type="GO" id="GO:0003677">
    <property type="term" value="F:DNA binding"/>
    <property type="evidence" value="ECO:0007669"/>
    <property type="project" value="UniProtKB-KW"/>
</dbReference>
<dbReference type="OrthoDB" id="9797341at2"/>
<keyword evidence="2" id="KW-0805">Transcription regulation</keyword>
<name>A0A271J1T0_9BACT</name>